<keyword evidence="2" id="KW-1185">Reference proteome</keyword>
<evidence type="ECO:0000313" key="2">
    <source>
        <dbReference type="Proteomes" id="UP001055879"/>
    </source>
</evidence>
<accession>A0ACB9B084</accession>
<reference evidence="1 2" key="2">
    <citation type="journal article" date="2022" name="Mol. Ecol. Resour.">
        <title>The genomes of chicory, endive, great burdock and yacon provide insights into Asteraceae paleo-polyploidization history and plant inulin production.</title>
        <authorList>
            <person name="Fan W."/>
            <person name="Wang S."/>
            <person name="Wang H."/>
            <person name="Wang A."/>
            <person name="Jiang F."/>
            <person name="Liu H."/>
            <person name="Zhao H."/>
            <person name="Xu D."/>
            <person name="Zhang Y."/>
        </authorList>
    </citation>
    <scope>NUCLEOTIDE SEQUENCE [LARGE SCALE GENOMIC DNA]</scope>
    <source>
        <strain evidence="2">cv. Niubang</strain>
    </source>
</reference>
<dbReference type="Proteomes" id="UP001055879">
    <property type="component" value="Linkage Group LG07"/>
</dbReference>
<reference evidence="2" key="1">
    <citation type="journal article" date="2022" name="Mol. Ecol. Resour.">
        <title>The genomes of chicory, endive, great burdock and yacon provide insights into Asteraceae palaeo-polyploidization history and plant inulin production.</title>
        <authorList>
            <person name="Fan W."/>
            <person name="Wang S."/>
            <person name="Wang H."/>
            <person name="Wang A."/>
            <person name="Jiang F."/>
            <person name="Liu H."/>
            <person name="Zhao H."/>
            <person name="Xu D."/>
            <person name="Zhang Y."/>
        </authorList>
    </citation>
    <scope>NUCLEOTIDE SEQUENCE [LARGE SCALE GENOMIC DNA]</scope>
    <source>
        <strain evidence="2">cv. Niubang</strain>
    </source>
</reference>
<organism evidence="1 2">
    <name type="scientific">Arctium lappa</name>
    <name type="common">Greater burdock</name>
    <name type="synonym">Lappa major</name>
    <dbReference type="NCBI Taxonomy" id="4217"/>
    <lineage>
        <taxon>Eukaryota</taxon>
        <taxon>Viridiplantae</taxon>
        <taxon>Streptophyta</taxon>
        <taxon>Embryophyta</taxon>
        <taxon>Tracheophyta</taxon>
        <taxon>Spermatophyta</taxon>
        <taxon>Magnoliopsida</taxon>
        <taxon>eudicotyledons</taxon>
        <taxon>Gunneridae</taxon>
        <taxon>Pentapetalae</taxon>
        <taxon>asterids</taxon>
        <taxon>campanulids</taxon>
        <taxon>Asterales</taxon>
        <taxon>Asteraceae</taxon>
        <taxon>Carduoideae</taxon>
        <taxon>Cardueae</taxon>
        <taxon>Arctiinae</taxon>
        <taxon>Arctium</taxon>
    </lineage>
</organism>
<proteinExistence type="predicted"/>
<protein>
    <submittedName>
        <fullName evidence="1">Uncharacterized protein</fullName>
    </submittedName>
</protein>
<name>A0ACB9B084_ARCLA</name>
<sequence length="313" mass="35340">MKRDPYKPKPEPSTNAPLELLHMDLCGPMRTQSLGGKKYIPVIVDDYSRYTCVKFLRSKDETPDVLVTFLKTTQNRSMIHRRFKKTPYALINNRTPKIKYFHIFGCKCFVLNDRESLNKFSAKASEGIFIGYSSTSTAYRIYLKKSKTVIESINIMFDEEMASEQHSSEPVITGVLASRQLSPEPAYQQNKSDEASTSTNHISDLDLLFELFYDEFLGSNVKKSVVADRMEDSTTTHPTSSDIPIESNTPIQQEIPIQMPTPTVEEVTCNEETEVAEIVGFSVQINLQPDQAIHVEPSEPTTSTAIIIPPEQT</sequence>
<comment type="caution">
    <text evidence="1">The sequence shown here is derived from an EMBL/GenBank/DDBJ whole genome shotgun (WGS) entry which is preliminary data.</text>
</comment>
<evidence type="ECO:0000313" key="1">
    <source>
        <dbReference type="EMBL" id="KAI3715305.1"/>
    </source>
</evidence>
<gene>
    <name evidence="1" type="ORF">L6452_22284</name>
</gene>
<dbReference type="EMBL" id="CM042053">
    <property type="protein sequence ID" value="KAI3715305.1"/>
    <property type="molecule type" value="Genomic_DNA"/>
</dbReference>